<reference evidence="2 3" key="1">
    <citation type="submission" date="2020-09" db="EMBL/GenBank/DDBJ databases">
        <title>Novel species in genus Gordonia.</title>
        <authorList>
            <person name="Zhang G."/>
        </authorList>
    </citation>
    <scope>NUCLEOTIDE SEQUENCE [LARGE SCALE GENOMIC DNA]</scope>
    <source>
        <strain evidence="2 3">ON-33</strain>
    </source>
</reference>
<feature type="transmembrane region" description="Helical" evidence="1">
    <location>
        <begin position="23"/>
        <end position="47"/>
    </location>
</feature>
<comment type="caution">
    <text evidence="2">The sequence shown here is derived from an EMBL/GenBank/DDBJ whole genome shotgun (WGS) entry which is preliminary data.</text>
</comment>
<name>A0ABR7WFM1_9ACTN</name>
<keyword evidence="1" id="KW-0812">Transmembrane</keyword>
<protein>
    <submittedName>
        <fullName evidence="2">Uncharacterized protein</fullName>
    </submittedName>
</protein>
<dbReference type="Proteomes" id="UP000602395">
    <property type="component" value="Unassembled WGS sequence"/>
</dbReference>
<accession>A0ABR7WFM1</accession>
<feature type="transmembrane region" description="Helical" evidence="1">
    <location>
        <begin position="97"/>
        <end position="122"/>
    </location>
</feature>
<feature type="transmembrane region" description="Helical" evidence="1">
    <location>
        <begin position="68"/>
        <end position="91"/>
    </location>
</feature>
<evidence type="ECO:0000313" key="2">
    <source>
        <dbReference type="EMBL" id="MBD1320534.1"/>
    </source>
</evidence>
<keyword evidence="3" id="KW-1185">Reference proteome</keyword>
<dbReference type="EMBL" id="JACWMS010000002">
    <property type="protein sequence ID" value="MBD1320534.1"/>
    <property type="molecule type" value="Genomic_DNA"/>
</dbReference>
<proteinExistence type="predicted"/>
<dbReference type="RefSeq" id="WP_190267164.1">
    <property type="nucleotide sequence ID" value="NZ_BAABAD010000004.1"/>
</dbReference>
<keyword evidence="1" id="KW-1133">Transmembrane helix</keyword>
<sequence length="123" mass="12742">MSYPTYPPAPSRSTGTARSSADVLAAIILLGIYLVVAAGSVLFSLLFAMATDVCTSGRPCDTSGVGRAYLVTDGGAVAVFVTAVIMTIVALDKRWAIWWIPLVAACVQVLLTYLGATMAVAVV</sequence>
<keyword evidence="1" id="KW-0472">Membrane</keyword>
<evidence type="ECO:0000313" key="3">
    <source>
        <dbReference type="Proteomes" id="UP000602395"/>
    </source>
</evidence>
<evidence type="ECO:0000256" key="1">
    <source>
        <dbReference type="SAM" id="Phobius"/>
    </source>
</evidence>
<organism evidence="2 3">
    <name type="scientific">Gordonia hankookensis</name>
    <dbReference type="NCBI Taxonomy" id="589403"/>
    <lineage>
        <taxon>Bacteria</taxon>
        <taxon>Bacillati</taxon>
        <taxon>Actinomycetota</taxon>
        <taxon>Actinomycetes</taxon>
        <taxon>Mycobacteriales</taxon>
        <taxon>Gordoniaceae</taxon>
        <taxon>Gordonia</taxon>
    </lineage>
</organism>
<gene>
    <name evidence="2" type="ORF">IDF66_13175</name>
</gene>